<dbReference type="RefSeq" id="WP_157517493.1">
    <property type="nucleotide sequence ID" value="NZ_LRMV01000030.1"/>
</dbReference>
<reference evidence="2" key="1">
    <citation type="submission" date="2016-06" db="EMBL/GenBank/DDBJ databases">
        <authorList>
            <person name="Varghese N."/>
            <person name="Submissions Spin"/>
        </authorList>
    </citation>
    <scope>NUCLEOTIDE SEQUENCE [LARGE SCALE GENOMIC DNA]</scope>
    <source>
        <strain evidence="2">DSM 44983</strain>
    </source>
</reference>
<organism evidence="1 2">
    <name type="scientific">Micromonospora rifamycinica</name>
    <dbReference type="NCBI Taxonomy" id="291594"/>
    <lineage>
        <taxon>Bacteria</taxon>
        <taxon>Bacillati</taxon>
        <taxon>Actinomycetota</taxon>
        <taxon>Actinomycetes</taxon>
        <taxon>Micromonosporales</taxon>
        <taxon>Micromonosporaceae</taxon>
        <taxon>Micromonospora</taxon>
    </lineage>
</organism>
<dbReference type="AlphaFoldDB" id="A0A1C5KGF8"/>
<accession>A0A1C5KGF8</accession>
<gene>
    <name evidence="1" type="ORF">GA0070623_5886</name>
</gene>
<evidence type="ECO:0000313" key="2">
    <source>
        <dbReference type="Proteomes" id="UP000198226"/>
    </source>
</evidence>
<dbReference type="Proteomes" id="UP000198226">
    <property type="component" value="Chromosome I"/>
</dbReference>
<name>A0A1C5KGF8_9ACTN</name>
<protein>
    <submittedName>
        <fullName evidence="1">Uncharacterized protein</fullName>
    </submittedName>
</protein>
<sequence>MQGHRELPYLIELAWRCLDHHRDRRCDKCTGSGFCPVVEAARTRIRAWRRYRSVFGRR</sequence>
<evidence type="ECO:0000313" key="1">
    <source>
        <dbReference type="EMBL" id="SCG81506.1"/>
    </source>
</evidence>
<keyword evidence="2" id="KW-1185">Reference proteome</keyword>
<proteinExistence type="predicted"/>
<dbReference type="EMBL" id="LT607752">
    <property type="protein sequence ID" value="SCG81506.1"/>
    <property type="molecule type" value="Genomic_DNA"/>
</dbReference>